<evidence type="ECO:0000256" key="7">
    <source>
        <dbReference type="ARBA" id="ARBA00023002"/>
    </source>
</evidence>
<dbReference type="GO" id="GO:0004450">
    <property type="term" value="F:isocitrate dehydrogenase (NADP+) activity"/>
    <property type="evidence" value="ECO:0007669"/>
    <property type="project" value="InterPro"/>
</dbReference>
<keyword evidence="11" id="KW-1185">Reference proteome</keyword>
<comment type="caution">
    <text evidence="10">The sequence shown here is derived from an EMBL/GenBank/DDBJ whole genome shotgun (WGS) entry which is preliminary data.</text>
</comment>
<evidence type="ECO:0000259" key="9">
    <source>
        <dbReference type="Pfam" id="PF00180"/>
    </source>
</evidence>
<dbReference type="AlphaFoldDB" id="A0A9Q0G7M0"/>
<comment type="similarity">
    <text evidence="3">Belongs to the isocitrate and isopropylmalate dehydrogenases family.</text>
</comment>
<evidence type="ECO:0000313" key="11">
    <source>
        <dbReference type="Proteomes" id="UP001141552"/>
    </source>
</evidence>
<dbReference type="Proteomes" id="UP001141552">
    <property type="component" value="Unassembled WGS sequence"/>
</dbReference>
<dbReference type="SUPFAM" id="SSF53659">
    <property type="entry name" value="Isocitrate/Isopropylmalate dehydrogenase-like"/>
    <property type="match status" value="1"/>
</dbReference>
<evidence type="ECO:0000256" key="6">
    <source>
        <dbReference type="ARBA" id="ARBA00022842"/>
    </source>
</evidence>
<feature type="domain" description="Isopropylmalate dehydrogenase-like" evidence="9">
    <location>
        <begin position="131"/>
        <end position="203"/>
    </location>
</feature>
<name>A0A9Q0G7M0_9ROSI</name>
<dbReference type="OrthoDB" id="248923at2759"/>
<evidence type="ECO:0000256" key="1">
    <source>
        <dbReference type="ARBA" id="ARBA00001936"/>
    </source>
</evidence>
<feature type="non-terminal residue" evidence="10">
    <location>
        <position position="205"/>
    </location>
</feature>
<gene>
    <name evidence="10" type="ORF">Tsubulata_051235</name>
</gene>
<evidence type="ECO:0000256" key="3">
    <source>
        <dbReference type="ARBA" id="ARBA00007769"/>
    </source>
</evidence>
<organism evidence="10 11">
    <name type="scientific">Turnera subulata</name>
    <dbReference type="NCBI Taxonomy" id="218843"/>
    <lineage>
        <taxon>Eukaryota</taxon>
        <taxon>Viridiplantae</taxon>
        <taxon>Streptophyta</taxon>
        <taxon>Embryophyta</taxon>
        <taxon>Tracheophyta</taxon>
        <taxon>Spermatophyta</taxon>
        <taxon>Magnoliopsida</taxon>
        <taxon>eudicotyledons</taxon>
        <taxon>Gunneridae</taxon>
        <taxon>Pentapetalae</taxon>
        <taxon>rosids</taxon>
        <taxon>fabids</taxon>
        <taxon>Malpighiales</taxon>
        <taxon>Passifloraceae</taxon>
        <taxon>Turnera</taxon>
    </lineage>
</organism>
<keyword evidence="7" id="KW-0560">Oxidoreductase</keyword>
<dbReference type="GO" id="GO:0006102">
    <property type="term" value="P:isocitrate metabolic process"/>
    <property type="evidence" value="ECO:0007669"/>
    <property type="project" value="InterPro"/>
</dbReference>
<dbReference type="Gene3D" id="3.40.718.10">
    <property type="entry name" value="Isopropylmalate Dehydrogenase"/>
    <property type="match status" value="1"/>
</dbReference>
<reference evidence="10" key="1">
    <citation type="submission" date="2022-02" db="EMBL/GenBank/DDBJ databases">
        <authorList>
            <person name="Henning P.M."/>
            <person name="McCubbin A.G."/>
            <person name="Shore J.S."/>
        </authorList>
    </citation>
    <scope>NUCLEOTIDE SEQUENCE</scope>
    <source>
        <strain evidence="10">F60SS</strain>
        <tissue evidence="10">Leaves</tissue>
    </source>
</reference>
<dbReference type="GO" id="GO:0006099">
    <property type="term" value="P:tricarboxylic acid cycle"/>
    <property type="evidence" value="ECO:0007669"/>
    <property type="project" value="UniProtKB-KW"/>
</dbReference>
<dbReference type="EMBL" id="JAKUCV010002115">
    <property type="protein sequence ID" value="KAJ4843905.1"/>
    <property type="molecule type" value="Genomic_DNA"/>
</dbReference>
<evidence type="ECO:0000256" key="5">
    <source>
        <dbReference type="ARBA" id="ARBA00022723"/>
    </source>
</evidence>
<comment type="cofactor">
    <cofactor evidence="2">
        <name>Mg(2+)</name>
        <dbReference type="ChEBI" id="CHEBI:18420"/>
    </cofactor>
</comment>
<keyword evidence="8" id="KW-0464">Manganese</keyword>
<sequence length="205" mass="22796">AKLKKQTKIIKQNKTNVRQNSLYILRLEKRRPLRFPMIRLASSPTLRLGPVTVAATMLNSSSRSYAPFRCSAVSFSSNPNQLFKNGIGVAKDRVAFSSRSLGAVSLRCFSSSPNGSGPGEVQNRGFDRVRVQNPVVEMDGDEMARIIWKMIKDKLIFPYVDLDIEYFDLGILNRDATNDEVTVESAMATLKHNVAIKCATITPGE</sequence>
<keyword evidence="5" id="KW-0479">Metal-binding</keyword>
<dbReference type="Pfam" id="PF00180">
    <property type="entry name" value="Iso_dh"/>
    <property type="match status" value="1"/>
</dbReference>
<dbReference type="GO" id="GO:0006739">
    <property type="term" value="P:NADP+ metabolic process"/>
    <property type="evidence" value="ECO:0007669"/>
    <property type="project" value="TreeGrafter"/>
</dbReference>
<dbReference type="GO" id="GO:0046872">
    <property type="term" value="F:metal ion binding"/>
    <property type="evidence" value="ECO:0007669"/>
    <property type="project" value="UniProtKB-KW"/>
</dbReference>
<dbReference type="GO" id="GO:0005739">
    <property type="term" value="C:mitochondrion"/>
    <property type="evidence" value="ECO:0007669"/>
    <property type="project" value="TreeGrafter"/>
</dbReference>
<dbReference type="InterPro" id="IPR004790">
    <property type="entry name" value="Isocitrate_DH_NADP"/>
</dbReference>
<comment type="cofactor">
    <cofactor evidence="1">
        <name>Mn(2+)</name>
        <dbReference type="ChEBI" id="CHEBI:29035"/>
    </cofactor>
</comment>
<evidence type="ECO:0000256" key="2">
    <source>
        <dbReference type="ARBA" id="ARBA00001946"/>
    </source>
</evidence>
<dbReference type="PANTHER" id="PTHR11822">
    <property type="entry name" value="NADP-SPECIFIC ISOCITRATE DEHYDROGENASE"/>
    <property type="match status" value="1"/>
</dbReference>
<evidence type="ECO:0000256" key="8">
    <source>
        <dbReference type="ARBA" id="ARBA00023211"/>
    </source>
</evidence>
<keyword evidence="4" id="KW-0816">Tricarboxylic acid cycle</keyword>
<evidence type="ECO:0000313" key="10">
    <source>
        <dbReference type="EMBL" id="KAJ4843905.1"/>
    </source>
</evidence>
<dbReference type="PANTHER" id="PTHR11822:SF5">
    <property type="entry name" value="ISOCITRATE DEHYDROGENASE [NADP], CHLOROPLASTIC_MITOCHONDRIAL"/>
    <property type="match status" value="1"/>
</dbReference>
<dbReference type="InterPro" id="IPR024084">
    <property type="entry name" value="IsoPropMal-DH-like_dom"/>
</dbReference>
<evidence type="ECO:0000256" key="4">
    <source>
        <dbReference type="ARBA" id="ARBA00022532"/>
    </source>
</evidence>
<reference evidence="10" key="2">
    <citation type="journal article" date="2023" name="Plants (Basel)">
        <title>Annotation of the Turnera subulata (Passifloraceae) Draft Genome Reveals the S-Locus Evolved after the Divergence of Turneroideae from Passifloroideae in a Stepwise Manner.</title>
        <authorList>
            <person name="Henning P.M."/>
            <person name="Roalson E.H."/>
            <person name="Mir W."/>
            <person name="McCubbin A.G."/>
            <person name="Shore J.S."/>
        </authorList>
    </citation>
    <scope>NUCLEOTIDE SEQUENCE</scope>
    <source>
        <strain evidence="10">F60SS</strain>
    </source>
</reference>
<feature type="non-terminal residue" evidence="10">
    <location>
        <position position="1"/>
    </location>
</feature>
<protein>
    <recommendedName>
        <fullName evidence="9">Isopropylmalate dehydrogenase-like domain-containing protein</fullName>
    </recommendedName>
</protein>
<proteinExistence type="inferred from homology"/>
<accession>A0A9Q0G7M0</accession>
<keyword evidence="6" id="KW-0460">Magnesium</keyword>